<dbReference type="Gene3D" id="2.30.110.50">
    <property type="match status" value="1"/>
</dbReference>
<dbReference type="PANTHER" id="PTHR32305:SF15">
    <property type="entry name" value="PROTEIN RHSA-RELATED"/>
    <property type="match status" value="1"/>
</dbReference>
<protein>
    <submittedName>
        <fullName evidence="6">Type VI secretion system secreted protein VgrG</fullName>
    </submittedName>
</protein>
<feature type="domain" description="Gp5/Type VI secretion system Vgr protein OB-fold" evidence="4">
    <location>
        <begin position="384"/>
        <end position="451"/>
    </location>
</feature>
<comment type="similarity">
    <text evidence="2">Belongs to the VgrG protein family.</text>
</comment>
<reference evidence="6 7" key="1">
    <citation type="submission" date="2021-03" db="EMBL/GenBank/DDBJ databases">
        <authorList>
            <person name="D'Agostino P."/>
            <person name="Huntemann M."/>
            <person name="Clum A."/>
            <person name="Spunde A."/>
            <person name="Palaniappan K."/>
            <person name="Ritter S."/>
            <person name="Mikhailova N."/>
            <person name="Chen I.-M."/>
            <person name="Stamatis D."/>
            <person name="Reddy T."/>
            <person name="O'Malley R."/>
            <person name="Daum C."/>
            <person name="Shapiro N."/>
            <person name="Ivanova N."/>
            <person name="Kyrpides N."/>
            <person name="Woyke T."/>
        </authorList>
    </citation>
    <scope>NUCLEOTIDE SEQUENCE [LARGE SCALE GENOMIC DNA]</scope>
    <source>
        <strain evidence="6 7">WS4403</strain>
    </source>
</reference>
<evidence type="ECO:0000313" key="6">
    <source>
        <dbReference type="EMBL" id="MBP2168749.1"/>
    </source>
</evidence>
<dbReference type="InterPro" id="IPR037026">
    <property type="entry name" value="Vgr_OB-fold_dom_sf"/>
</dbReference>
<comment type="subcellular location">
    <subcellularLocation>
        <location evidence="1">Secreted</location>
    </subcellularLocation>
</comment>
<dbReference type="Gene3D" id="2.40.50.230">
    <property type="entry name" value="Gp5 N-terminal domain"/>
    <property type="match status" value="1"/>
</dbReference>
<evidence type="ECO:0000259" key="5">
    <source>
        <dbReference type="Pfam" id="PF22178"/>
    </source>
</evidence>
<organism evidence="6 7">
    <name type="scientific">Winslowiella toletana</name>
    <dbReference type="NCBI Taxonomy" id="92490"/>
    <lineage>
        <taxon>Bacteria</taxon>
        <taxon>Pseudomonadati</taxon>
        <taxon>Pseudomonadota</taxon>
        <taxon>Gammaproteobacteria</taxon>
        <taxon>Enterobacterales</taxon>
        <taxon>Erwiniaceae</taxon>
        <taxon>Winslowiella</taxon>
    </lineage>
</organism>
<dbReference type="InterPro" id="IPR050708">
    <property type="entry name" value="T6SS_VgrG/RHS"/>
</dbReference>
<dbReference type="SUPFAM" id="SSF69279">
    <property type="entry name" value="Phage tail proteins"/>
    <property type="match status" value="2"/>
</dbReference>
<proteinExistence type="inferred from homology"/>
<evidence type="ECO:0000259" key="4">
    <source>
        <dbReference type="Pfam" id="PF04717"/>
    </source>
</evidence>
<dbReference type="InterPro" id="IPR017847">
    <property type="entry name" value="T6SS_RhsGE_Vgr_subset"/>
</dbReference>
<dbReference type="PANTHER" id="PTHR32305">
    <property type="match status" value="1"/>
</dbReference>
<evidence type="ECO:0000313" key="7">
    <source>
        <dbReference type="Proteomes" id="UP001195624"/>
    </source>
</evidence>
<feature type="domain" description="Gp5/Type VI secretion system Vgr C-terminal trimerisation" evidence="5">
    <location>
        <begin position="468"/>
        <end position="553"/>
    </location>
</feature>
<name>A0ABS4P7X8_9GAMM</name>
<dbReference type="Gene3D" id="3.55.50.10">
    <property type="entry name" value="Baseplate protein-like domains"/>
    <property type="match status" value="1"/>
</dbReference>
<dbReference type="RefSeq" id="WP_209499487.1">
    <property type="nucleotide sequence ID" value="NZ_JAGGMQ010000001.1"/>
</dbReference>
<dbReference type="Pfam" id="PF04717">
    <property type="entry name" value="Phage_base_V"/>
    <property type="match status" value="1"/>
</dbReference>
<dbReference type="InterPro" id="IPR006533">
    <property type="entry name" value="T6SS_Vgr_RhsGE"/>
</dbReference>
<reference evidence="7" key="2">
    <citation type="submission" date="2023-07" db="EMBL/GenBank/DDBJ databases">
        <title>Genome mining of underrepresented organisms for secondary metabolites.</title>
        <authorList>
            <person name="D'Agostino P.M."/>
        </authorList>
    </citation>
    <scope>NUCLEOTIDE SEQUENCE [LARGE SCALE GENOMIC DNA]</scope>
    <source>
        <strain evidence="7">WS4403</strain>
    </source>
</reference>
<dbReference type="Pfam" id="PF22178">
    <property type="entry name" value="Gp5_trimer_C"/>
    <property type="match status" value="1"/>
</dbReference>
<dbReference type="SUPFAM" id="SSF69349">
    <property type="entry name" value="Phage fibre proteins"/>
    <property type="match status" value="1"/>
</dbReference>
<dbReference type="Proteomes" id="UP001195624">
    <property type="component" value="Unassembled WGS sequence"/>
</dbReference>
<accession>A0ABS4P7X8</accession>
<sequence>MPDRISAQLPVEGLLFWTLSGAEVVSRSFALDVGLLSTDARIDRKALLGQPITITIPTQGLTAAPRYLNGKITSVNVQSSTEVNGSRYAIYTLKMESDLWPMLRDRNQRIFQNQRVPDIIKTVLNEYGVHVEDKLSGEYRSWEYCVQYQENSYDFISRLMELEGIYFFFNHEADKHTLVLMDSAAAHQPYEGYEVIPYHVSESGGSTSEEGIGKWAISERVTPGIYSIDDYDFRKPNAWLFQARQNPASPSPGQIDYYEWPGRFVDHSHGEFYARIRQEEWQAEHQRIDATGTALGIVPGHTFTLGQPPYASDSGDYMVVSAAYTLQENTYASGSGEDSKHKINFVVIPADTTFRSAQRTAWPRTHGPQTARVVGPQGESIWTDKYGRVKVKFHWDRLGKGDDTSSCWVRVSSAWAGQGFGGVQIPRVGDEVVIDFINGDPDRPIITGRVYNEASMPPWSLPAAATQMGFMSRSKDGTPDNANALRFEDKSGEEQLWMQAERNMDTNVKNDETHSVGGNHTISIEKSFESKVSGQYAQQTQYARSELVGTDYILKSNSNIMLAASSGITFVTGDSMLTMNPNGTISLQCKNFQINASGQGEINTGGTLDLNINQPAAAPAPSPTPGEIAAEVSDVFANKDAGSSK</sequence>
<evidence type="ECO:0000256" key="1">
    <source>
        <dbReference type="ARBA" id="ARBA00004613"/>
    </source>
</evidence>
<keyword evidence="7" id="KW-1185">Reference proteome</keyword>
<dbReference type="SUPFAM" id="SSF69255">
    <property type="entry name" value="gp5 N-terminal domain-like"/>
    <property type="match status" value="1"/>
</dbReference>
<dbReference type="Pfam" id="PF05954">
    <property type="entry name" value="Phage_GPD"/>
    <property type="match status" value="1"/>
</dbReference>
<evidence type="ECO:0000256" key="3">
    <source>
        <dbReference type="ARBA" id="ARBA00022525"/>
    </source>
</evidence>
<dbReference type="InterPro" id="IPR054030">
    <property type="entry name" value="Gp5_Vgr_C"/>
</dbReference>
<dbReference type="NCBIfam" id="TIGR01646">
    <property type="entry name" value="vgr_GE"/>
    <property type="match status" value="1"/>
</dbReference>
<evidence type="ECO:0000256" key="2">
    <source>
        <dbReference type="ARBA" id="ARBA00005558"/>
    </source>
</evidence>
<dbReference type="InterPro" id="IPR006531">
    <property type="entry name" value="Gp5/Vgr_OB"/>
</dbReference>
<dbReference type="EMBL" id="JAGGMQ010000001">
    <property type="protein sequence ID" value="MBP2168749.1"/>
    <property type="molecule type" value="Genomic_DNA"/>
</dbReference>
<dbReference type="Gene3D" id="4.10.220.110">
    <property type="match status" value="1"/>
</dbReference>
<comment type="caution">
    <text evidence="6">The sequence shown here is derived from an EMBL/GenBank/DDBJ whole genome shotgun (WGS) entry which is preliminary data.</text>
</comment>
<dbReference type="NCBIfam" id="TIGR03361">
    <property type="entry name" value="VI_Rhs_Vgr"/>
    <property type="match status" value="1"/>
</dbReference>
<gene>
    <name evidence="6" type="ORF">J2125_001941</name>
</gene>
<keyword evidence="3" id="KW-0964">Secreted</keyword>